<name>A0A542DNR8_AMYCI</name>
<dbReference type="SUPFAM" id="SSF48371">
    <property type="entry name" value="ARM repeat"/>
    <property type="match status" value="1"/>
</dbReference>
<evidence type="ECO:0000256" key="1">
    <source>
        <dbReference type="SAM" id="Phobius"/>
    </source>
</evidence>
<keyword evidence="1" id="KW-0472">Membrane</keyword>
<evidence type="ECO:0000313" key="2">
    <source>
        <dbReference type="EMBL" id="TQJ04697.1"/>
    </source>
</evidence>
<keyword evidence="1" id="KW-0812">Transmembrane</keyword>
<dbReference type="InterPro" id="IPR016024">
    <property type="entry name" value="ARM-type_fold"/>
</dbReference>
<dbReference type="AlphaFoldDB" id="A0A542DNR8"/>
<dbReference type="OrthoDB" id="3594841at2"/>
<comment type="caution">
    <text evidence="2">The sequence shown here is derived from an EMBL/GenBank/DDBJ whole genome shotgun (WGS) entry which is preliminary data.</text>
</comment>
<protein>
    <submittedName>
        <fullName evidence="2">Phage-related protein</fullName>
    </submittedName>
</protein>
<organism evidence="2 3">
    <name type="scientific">Amycolatopsis cihanbeyliensis</name>
    <dbReference type="NCBI Taxonomy" id="1128664"/>
    <lineage>
        <taxon>Bacteria</taxon>
        <taxon>Bacillati</taxon>
        <taxon>Actinomycetota</taxon>
        <taxon>Actinomycetes</taxon>
        <taxon>Pseudonocardiales</taxon>
        <taxon>Pseudonocardiaceae</taxon>
        <taxon>Amycolatopsis</taxon>
    </lineage>
</organism>
<dbReference type="Proteomes" id="UP000320876">
    <property type="component" value="Unassembled WGS sequence"/>
</dbReference>
<reference evidence="2 3" key="1">
    <citation type="submission" date="2019-06" db="EMBL/GenBank/DDBJ databases">
        <title>Sequencing the genomes of 1000 actinobacteria strains.</title>
        <authorList>
            <person name="Klenk H.-P."/>
        </authorList>
    </citation>
    <scope>NUCLEOTIDE SEQUENCE [LARGE SCALE GENOMIC DNA]</scope>
    <source>
        <strain evidence="2 3">DSM 45679</strain>
    </source>
</reference>
<sequence>MASSPGGKEVGRISVRVVPDSSHLPKELKVQLERIERQLQVTVGVKFDTKQARAAAARLRSSLEQISFKDINVSLRPTETLLGTMAVYLHRMHEASQRMMANLRQVSRSVVDITKRAFNLRAHWRGISKAIGTVPKRIRAIRARGLYENFLRTGDAVHRLGKRATSTVRLLARLGAGAVSGVSKAFSGLSNAASNAVSRLGQISRRGWLVVAVFAAAAPAIGLVSSLLAGLPSLAAVAGGAIAAIALGFDGIKQAASQLSPLVDRLKSSLSDTFAQGLGPVFAQLAAVFPVLEKGLTNVANGLVPMAQAFTEVVTSAQGMEQIQSILDNTGRFLRALSPMIRDATSAFLTLADAGSKSFGLLADVLNDFAADFRAMVERVTADGSFERAMQGLAQVTAAFLDMFTRLMEAGIRVMGDLGGPLSTLITGFTDALVSLMPVLGSLSGLLATVLGEALSALAPAFEALAPSIGLLASQLGELLVGAIQALTPVLVPLAQIIGDVLTMALRAIQPILPPLIEFLKQLGQAVGTALVEAFTALTPFLELVAQFLTDVLTALTPLLPPLATLATTILQGLLDILTPLIPPLMQLAELIFPILVKVIEALVPVVESIVEALNEFLPIVFDIVGAIAEAMIPVFESILSVVEKVWPDIQQIIEGAMKVIQGIIDVVMGIISGDWSRAWDGVKKILSGAWKTIKAAVRAGIKLVIGFFTDLPGGILRTLGDLGKLLWDVGVSILEGLLEGLKAAWDKVSGWVSDVGGWIADLKGPLPYDRRLLTPAGKAIMQGLHDGLQDSFATVETTVRGMADRLARAFDGDDIGTRWARSVEDGTPAAVRAVDDLMTAATRTANVEWQGHLESGDFGSIEDRITEALSHWGVEIDPNGLAKLVNKANLRRARRG</sequence>
<keyword evidence="3" id="KW-1185">Reference proteome</keyword>
<accession>A0A542DNR8</accession>
<proteinExistence type="predicted"/>
<dbReference type="EMBL" id="VFML01000001">
    <property type="protein sequence ID" value="TQJ04697.1"/>
    <property type="molecule type" value="Genomic_DNA"/>
</dbReference>
<evidence type="ECO:0000313" key="3">
    <source>
        <dbReference type="Proteomes" id="UP000320876"/>
    </source>
</evidence>
<feature type="transmembrane region" description="Helical" evidence="1">
    <location>
        <begin position="208"/>
        <end position="228"/>
    </location>
</feature>
<gene>
    <name evidence="2" type="ORF">FB471_4504</name>
</gene>
<keyword evidence="1" id="KW-1133">Transmembrane helix</keyword>